<name>A0A1M5W6R5_BUTFI</name>
<dbReference type="AlphaFoldDB" id="A0A1M5W6R5"/>
<dbReference type="EMBL" id="FQXK01000007">
    <property type="protein sequence ID" value="SHH83155.1"/>
    <property type="molecule type" value="Genomic_DNA"/>
</dbReference>
<dbReference type="GeneID" id="89510161"/>
<organism evidence="1 2">
    <name type="scientific">Butyrivibrio fibrisolvens DSM 3071</name>
    <dbReference type="NCBI Taxonomy" id="1121131"/>
    <lineage>
        <taxon>Bacteria</taxon>
        <taxon>Bacillati</taxon>
        <taxon>Bacillota</taxon>
        <taxon>Clostridia</taxon>
        <taxon>Lachnospirales</taxon>
        <taxon>Lachnospiraceae</taxon>
        <taxon>Butyrivibrio</taxon>
    </lineage>
</organism>
<evidence type="ECO:0000313" key="1">
    <source>
        <dbReference type="EMBL" id="SHH83155.1"/>
    </source>
</evidence>
<gene>
    <name evidence="1" type="ORF">SAMN02745229_00929</name>
</gene>
<dbReference type="Proteomes" id="UP000184278">
    <property type="component" value="Unassembled WGS sequence"/>
</dbReference>
<evidence type="ECO:0000313" key="2">
    <source>
        <dbReference type="Proteomes" id="UP000184278"/>
    </source>
</evidence>
<reference evidence="2" key="1">
    <citation type="submission" date="2016-11" db="EMBL/GenBank/DDBJ databases">
        <authorList>
            <person name="Varghese N."/>
            <person name="Submissions S."/>
        </authorList>
    </citation>
    <scope>NUCLEOTIDE SEQUENCE [LARGE SCALE GENOMIC DNA]</scope>
    <source>
        <strain evidence="2">DSM 3071</strain>
    </source>
</reference>
<dbReference type="RefSeq" id="WP_073385891.1">
    <property type="nucleotide sequence ID" value="NZ_FQXK01000007.1"/>
</dbReference>
<protein>
    <submittedName>
        <fullName evidence="1">Uncharacterized protein</fullName>
    </submittedName>
</protein>
<dbReference type="OrthoDB" id="9841676at2"/>
<accession>A0A1M5W6R5</accession>
<dbReference type="STRING" id="1121131.SAMN02745229_00929"/>
<proteinExistence type="predicted"/>
<keyword evidence="2" id="KW-1185">Reference proteome</keyword>
<sequence>MAEKYFDYNTNEWVVRERDGRIRPATTYETSLGDDIEAGFNRYGKYAARFMAGGLTVEKGIIDKLADKYLTDEEKAELNAKVSKIEAKPDYLSKAADMMGSEMLHNMAVSHRVSQTGDKALHALIRHFFRSLTGRNKKN</sequence>